<protein>
    <recommendedName>
        <fullName evidence="3">GTP cyclohydrolase I domain-containing protein</fullName>
    </recommendedName>
</protein>
<dbReference type="AlphaFoldDB" id="A0A653AXE2"/>
<dbReference type="GO" id="GO:0003934">
    <property type="term" value="F:GTP cyclohydrolase I activity"/>
    <property type="evidence" value="ECO:0007669"/>
    <property type="project" value="UniProtKB-EC"/>
</dbReference>
<evidence type="ECO:0000256" key="1">
    <source>
        <dbReference type="ARBA" id="ARBA00001052"/>
    </source>
</evidence>
<dbReference type="GO" id="GO:0005525">
    <property type="term" value="F:GTP binding"/>
    <property type="evidence" value="ECO:0007669"/>
    <property type="project" value="TreeGrafter"/>
</dbReference>
<dbReference type="EMBL" id="LR130779">
    <property type="protein sequence ID" value="VDN61029.1"/>
    <property type="molecule type" value="Genomic_DNA"/>
</dbReference>
<dbReference type="InterPro" id="IPR020602">
    <property type="entry name" value="GTP_CycHdrlase_I_dom"/>
</dbReference>
<gene>
    <name evidence="4" type="ORF">POT9AD_0033</name>
</gene>
<feature type="domain" description="GTP cyclohydrolase I" evidence="3">
    <location>
        <begin position="2"/>
        <end position="51"/>
    </location>
</feature>
<dbReference type="GO" id="GO:0008270">
    <property type="term" value="F:zinc ion binding"/>
    <property type="evidence" value="ECO:0007669"/>
    <property type="project" value="TreeGrafter"/>
</dbReference>
<dbReference type="GO" id="GO:0006730">
    <property type="term" value="P:one-carbon metabolic process"/>
    <property type="evidence" value="ECO:0007669"/>
    <property type="project" value="UniProtKB-KW"/>
</dbReference>
<organism evidence="4">
    <name type="scientific">Ectopseudomonas oleovorans</name>
    <name type="common">Pseudomonas oleovorans</name>
    <dbReference type="NCBI Taxonomy" id="301"/>
    <lineage>
        <taxon>Bacteria</taxon>
        <taxon>Pseudomonadati</taxon>
        <taxon>Pseudomonadota</taxon>
        <taxon>Gammaproteobacteria</taxon>
        <taxon>Pseudomonadales</taxon>
        <taxon>Pseudomonadaceae</taxon>
        <taxon>Ectopseudomonas</taxon>
    </lineage>
</organism>
<evidence type="ECO:0000259" key="3">
    <source>
        <dbReference type="Pfam" id="PF01227"/>
    </source>
</evidence>
<dbReference type="InterPro" id="IPR043134">
    <property type="entry name" value="GTP-CH-I_N"/>
</dbReference>
<dbReference type="Gene3D" id="1.10.286.10">
    <property type="match status" value="1"/>
</dbReference>
<dbReference type="GO" id="GO:0005737">
    <property type="term" value="C:cytoplasm"/>
    <property type="evidence" value="ECO:0007669"/>
    <property type="project" value="TreeGrafter"/>
</dbReference>
<dbReference type="SUPFAM" id="SSF55620">
    <property type="entry name" value="Tetrahydrobiopterin biosynthesis enzymes-like"/>
    <property type="match status" value="1"/>
</dbReference>
<dbReference type="GO" id="GO:0046654">
    <property type="term" value="P:tetrahydrofolate biosynthetic process"/>
    <property type="evidence" value="ECO:0007669"/>
    <property type="project" value="InterPro"/>
</dbReference>
<accession>A0A653AXE2</accession>
<evidence type="ECO:0000256" key="2">
    <source>
        <dbReference type="ARBA" id="ARBA00022563"/>
    </source>
</evidence>
<comment type="catalytic activity">
    <reaction evidence="1">
        <text>GTP + H2O = 7,8-dihydroneopterin 3'-triphosphate + formate + H(+)</text>
        <dbReference type="Rhea" id="RHEA:17473"/>
        <dbReference type="ChEBI" id="CHEBI:15377"/>
        <dbReference type="ChEBI" id="CHEBI:15378"/>
        <dbReference type="ChEBI" id="CHEBI:15740"/>
        <dbReference type="ChEBI" id="CHEBI:37565"/>
        <dbReference type="ChEBI" id="CHEBI:58462"/>
        <dbReference type="EC" id="3.5.4.16"/>
    </reaction>
</comment>
<dbReference type="PANTHER" id="PTHR11109:SF7">
    <property type="entry name" value="GTP CYCLOHYDROLASE 1"/>
    <property type="match status" value="1"/>
</dbReference>
<dbReference type="GO" id="GO:0006729">
    <property type="term" value="P:tetrahydrobiopterin biosynthetic process"/>
    <property type="evidence" value="ECO:0007669"/>
    <property type="project" value="TreeGrafter"/>
</dbReference>
<dbReference type="InterPro" id="IPR001474">
    <property type="entry name" value="GTP_CycHdrlase_I"/>
</dbReference>
<reference evidence="4" key="1">
    <citation type="submission" date="2018-11" db="EMBL/GenBank/DDBJ databases">
        <authorList>
            <consortium name="Genoscope - CEA"/>
            <person name="William W."/>
        </authorList>
    </citation>
    <scope>NUCLEOTIDE SEQUENCE [LARGE SCALE GENOMIC DNA]</scope>
    <source>
        <strain evidence="4">T9AD</strain>
    </source>
</reference>
<dbReference type="Pfam" id="PF01227">
    <property type="entry name" value="GTP_cyclohydroI"/>
    <property type="match status" value="1"/>
</dbReference>
<evidence type="ECO:0000313" key="4">
    <source>
        <dbReference type="EMBL" id="VDN61029.1"/>
    </source>
</evidence>
<sequence length="101" mass="11334">MKPEREGLLDTPKRAAKAMQYLCHGYQQSLEEIVNGALFESDNDEMVIVRTSSCTRCASTTCCPSSARRTWPTSPPARCWACPRWRASSTCTRGVCRSRKT</sequence>
<dbReference type="PANTHER" id="PTHR11109">
    <property type="entry name" value="GTP CYCLOHYDROLASE I"/>
    <property type="match status" value="1"/>
</dbReference>
<proteinExistence type="predicted"/>
<keyword evidence="2" id="KW-0554">One-carbon metabolism</keyword>
<name>A0A653AXE2_ECTOL</name>